<gene>
    <name evidence="2" type="ORF">ENT08_02960</name>
</gene>
<feature type="domain" description="Putative regulatory protein FmdB zinc ribbon" evidence="1">
    <location>
        <begin position="1"/>
        <end position="44"/>
    </location>
</feature>
<comment type="caution">
    <text evidence="2">The sequence shown here is derived from an EMBL/GenBank/DDBJ whole genome shotgun (WGS) entry which is preliminary data.</text>
</comment>
<dbReference type="AlphaFoldDB" id="A0A7V4G781"/>
<accession>A0A7V4G781</accession>
<name>A0A7V4G781_9BACT</name>
<evidence type="ECO:0000313" key="2">
    <source>
        <dbReference type="EMBL" id="HGS04689.1"/>
    </source>
</evidence>
<protein>
    <submittedName>
        <fullName evidence="2">Zinc ribbon domain-containing protein</fullName>
    </submittedName>
</protein>
<dbReference type="Pfam" id="PF09723">
    <property type="entry name" value="Zn_ribbon_8"/>
    <property type="match status" value="1"/>
</dbReference>
<proteinExistence type="predicted"/>
<dbReference type="SMART" id="SM00834">
    <property type="entry name" value="CxxC_CXXC_SSSS"/>
    <property type="match status" value="1"/>
</dbReference>
<reference evidence="2" key="1">
    <citation type="journal article" date="2020" name="mSystems">
        <title>Genome- and Community-Level Interaction Insights into Carbon Utilization and Element Cycling Functions of Hydrothermarchaeota in Hydrothermal Sediment.</title>
        <authorList>
            <person name="Zhou Z."/>
            <person name="Liu Y."/>
            <person name="Xu W."/>
            <person name="Pan J."/>
            <person name="Luo Z.H."/>
            <person name="Li M."/>
        </authorList>
    </citation>
    <scope>NUCLEOTIDE SEQUENCE [LARGE SCALE GENOMIC DNA]</scope>
    <source>
        <strain evidence="2">SpSt-548</strain>
    </source>
</reference>
<dbReference type="EMBL" id="DSXI01000170">
    <property type="protein sequence ID" value="HGS04689.1"/>
    <property type="molecule type" value="Genomic_DNA"/>
</dbReference>
<evidence type="ECO:0000259" key="1">
    <source>
        <dbReference type="SMART" id="SM00834"/>
    </source>
</evidence>
<dbReference type="InterPro" id="IPR013429">
    <property type="entry name" value="Regulatory_FmdB_Zinc_ribbon"/>
</dbReference>
<organism evidence="2">
    <name type="scientific">Desulfobacca acetoxidans</name>
    <dbReference type="NCBI Taxonomy" id="60893"/>
    <lineage>
        <taxon>Bacteria</taxon>
        <taxon>Pseudomonadati</taxon>
        <taxon>Thermodesulfobacteriota</taxon>
        <taxon>Desulfobaccia</taxon>
        <taxon>Desulfobaccales</taxon>
        <taxon>Desulfobaccaceae</taxon>
        <taxon>Desulfobacca</taxon>
    </lineage>
</organism>
<dbReference type="NCBIfam" id="TIGR02605">
    <property type="entry name" value="CxxC_CxxC_SSSS"/>
    <property type="match status" value="1"/>
</dbReference>
<sequence>MPTYEFQCSQCGEVFTRIMSISEFSRGGITCPKCSSGEVKQQMTTFTAKTSRKS</sequence>